<dbReference type="RefSeq" id="WP_394832055.1">
    <property type="nucleotide sequence ID" value="NZ_CP089929.1"/>
</dbReference>
<feature type="domain" description="NADH:flavin oxidoreductase/NADH oxidase N-terminal" evidence="1">
    <location>
        <begin position="405"/>
        <end position="738"/>
    </location>
</feature>
<keyword evidence="4" id="KW-1185">Reference proteome</keyword>
<dbReference type="Pfam" id="PF00724">
    <property type="entry name" value="Oxidored_FMN"/>
    <property type="match status" value="1"/>
</dbReference>
<protein>
    <submittedName>
        <fullName evidence="3">Bifunctional salicylyl-CoA 5-hydroxylase/oxidoreductase</fullName>
    </submittedName>
</protein>
<evidence type="ECO:0000259" key="2">
    <source>
        <dbReference type="Pfam" id="PF01494"/>
    </source>
</evidence>
<name>A0ABZ2L1F9_9BACT</name>
<dbReference type="CDD" id="cd02932">
    <property type="entry name" value="OYE_YqiM_FMN"/>
    <property type="match status" value="1"/>
</dbReference>
<dbReference type="Proteomes" id="UP001374803">
    <property type="component" value="Chromosome"/>
</dbReference>
<dbReference type="InterPro" id="IPR013785">
    <property type="entry name" value="Aldolase_TIM"/>
</dbReference>
<dbReference type="InterPro" id="IPR002938">
    <property type="entry name" value="FAD-bd"/>
</dbReference>
<dbReference type="SUPFAM" id="SSF51905">
    <property type="entry name" value="FAD/NAD(P)-binding domain"/>
    <property type="match status" value="1"/>
</dbReference>
<dbReference type="EMBL" id="CP089983">
    <property type="protein sequence ID" value="WXB02427.1"/>
    <property type="molecule type" value="Genomic_DNA"/>
</dbReference>
<dbReference type="PANTHER" id="PTHR43303">
    <property type="entry name" value="NADPH DEHYDROGENASE C23G7.10C-RELATED"/>
    <property type="match status" value="1"/>
</dbReference>
<proteinExistence type="predicted"/>
<evidence type="ECO:0000313" key="3">
    <source>
        <dbReference type="EMBL" id="WXB02427.1"/>
    </source>
</evidence>
<dbReference type="InterPro" id="IPR036188">
    <property type="entry name" value="FAD/NAD-bd_sf"/>
</dbReference>
<dbReference type="NCBIfam" id="NF006101">
    <property type="entry name" value="PRK08255.1"/>
    <property type="match status" value="1"/>
</dbReference>
<feature type="domain" description="FAD-binding" evidence="2">
    <location>
        <begin position="3"/>
        <end position="326"/>
    </location>
</feature>
<dbReference type="PANTHER" id="PTHR43303:SF3">
    <property type="entry name" value="BLR3436 PROTEIN"/>
    <property type="match status" value="1"/>
</dbReference>
<organism evidence="3 4">
    <name type="scientific">Pendulispora rubella</name>
    <dbReference type="NCBI Taxonomy" id="2741070"/>
    <lineage>
        <taxon>Bacteria</taxon>
        <taxon>Pseudomonadati</taxon>
        <taxon>Myxococcota</taxon>
        <taxon>Myxococcia</taxon>
        <taxon>Myxococcales</taxon>
        <taxon>Sorangiineae</taxon>
        <taxon>Pendulisporaceae</taxon>
        <taxon>Pendulispora</taxon>
    </lineage>
</organism>
<dbReference type="Gene3D" id="3.20.20.70">
    <property type="entry name" value="Aldolase class I"/>
    <property type="match status" value="1"/>
</dbReference>
<evidence type="ECO:0000313" key="4">
    <source>
        <dbReference type="Proteomes" id="UP001374803"/>
    </source>
</evidence>
<dbReference type="InterPro" id="IPR044152">
    <property type="entry name" value="YqjM-like"/>
</dbReference>
<dbReference type="Gene3D" id="3.50.50.60">
    <property type="entry name" value="FAD/NAD(P)-binding domain"/>
    <property type="match status" value="1"/>
</dbReference>
<reference evidence="3" key="1">
    <citation type="submission" date="2021-12" db="EMBL/GenBank/DDBJ databases">
        <title>Discovery of the Pendulisporaceae a myxobacterial family with distinct sporulation behavior and unique specialized metabolism.</title>
        <authorList>
            <person name="Garcia R."/>
            <person name="Popoff A."/>
            <person name="Bader C.D."/>
            <person name="Loehr J."/>
            <person name="Walesch S."/>
            <person name="Walt C."/>
            <person name="Boldt J."/>
            <person name="Bunk B."/>
            <person name="Haeckl F.J.F.P.J."/>
            <person name="Gunesch A.P."/>
            <person name="Birkelbach J."/>
            <person name="Nuebel U."/>
            <person name="Pietschmann T."/>
            <person name="Bach T."/>
            <person name="Mueller R."/>
        </authorList>
    </citation>
    <scope>NUCLEOTIDE SEQUENCE</scope>
    <source>
        <strain evidence="3">MSr11367</strain>
    </source>
</reference>
<dbReference type="InterPro" id="IPR001155">
    <property type="entry name" value="OxRdtase_FMN_N"/>
</dbReference>
<dbReference type="Gene3D" id="3.30.9.20">
    <property type="match status" value="1"/>
</dbReference>
<dbReference type="Pfam" id="PF01494">
    <property type="entry name" value="FAD_binding_3"/>
    <property type="match status" value="1"/>
</dbReference>
<dbReference type="PRINTS" id="PR00420">
    <property type="entry name" value="RNGMNOXGNASE"/>
</dbReference>
<accession>A0ABZ2L1F9</accession>
<evidence type="ECO:0000259" key="1">
    <source>
        <dbReference type="Pfam" id="PF00724"/>
    </source>
</evidence>
<sequence>MKIVCIGGGPAGLYFGILMKKANPSSEVVVLERNAPGETFGWGVVFSDETLEYLELGDRETHKEITRVFAHWDAIDIHYRGSCIRTGGHGFSGLARRELLDILARRATSLGVEIRFRTEVDDFESLDVVRDADLVVAADGVNSKVRARYADVFRPHLDVRQSKYIWLGTTKTFDAFQFIFEENEDGLFQVHGYRFDDATSTFIVECDQASWRKAGLDRASTEESIAYLERLFARHLDGHRLLTNRSMWVNFVTVKNSTWRHGKVVLMGDAAHTAHFSIGSGTKMAMEDSLALAAALAKTGVAYEDRPTRKRVEEALEAYENDRYTMVLRIQKAAQDSYHWFEGSKRYLGHDPLPFVMSLLSRSKRIGYDNLKLRDPGLVTRATEDFVARCHIVERDPGDPPPPPMFTPFTMRGLTLQNRVVVSSMCMYSAKDGLVDDFHLVHLGSRAMGGAGLVMTEMTDVSREGRITPGCAGMYLPEHVTAWRRIVDFVHQRSRAAIGMQIAHAGRKGSTKLLWEGMDEPLDEGNWPILSASPIPYTPRSQVPKAMDRADMDRVKADFVRAALMAQDAGFDLLEVHLAHGYLLSSFLSPLSNVRKDGYGGSLENRMRYPLEVVEAVRAVWPKDKPLSVRISATDWHDQGFTGDEAVVLGGALKERGTDIVDVSTGQTSIYAQPVYGRMYQTPYSDRIRNEAKVPTMTVGAITTADQVNTILIAGRADLCVLARPHLRNPNWTYAAAEEQGFMDLSWPDQYESVRPRPKL</sequence>
<gene>
    <name evidence="3" type="ORF">LVJ94_36615</name>
</gene>
<dbReference type="SUPFAM" id="SSF51395">
    <property type="entry name" value="FMN-linked oxidoreductases"/>
    <property type="match status" value="1"/>
</dbReference>